<dbReference type="HOGENOM" id="CLU_000022_0_8_3"/>
<evidence type="ECO:0000256" key="2">
    <source>
        <dbReference type="ARBA" id="ARBA00006432"/>
    </source>
</evidence>
<dbReference type="FunFam" id="3.30.559.10:FF:000012">
    <property type="entry name" value="Non-ribosomal peptide synthetase"/>
    <property type="match status" value="1"/>
</dbReference>
<dbReference type="SUPFAM" id="SSF56801">
    <property type="entry name" value="Acetyl-CoA synthetase-like"/>
    <property type="match status" value="2"/>
</dbReference>
<dbReference type="GO" id="GO:0003824">
    <property type="term" value="F:catalytic activity"/>
    <property type="evidence" value="ECO:0007669"/>
    <property type="project" value="InterPro"/>
</dbReference>
<dbReference type="OrthoDB" id="9757538at2"/>
<dbReference type="Gene3D" id="3.30.559.10">
    <property type="entry name" value="Chloramphenicol acetyltransferase-like domain"/>
    <property type="match status" value="2"/>
</dbReference>
<comment type="cofactor">
    <cofactor evidence="1">
        <name>pantetheine 4'-phosphate</name>
        <dbReference type="ChEBI" id="CHEBI:47942"/>
    </cofactor>
</comment>
<dbReference type="EMBL" id="CP003643">
    <property type="protein sequence ID" value="AFZ28249.1"/>
    <property type="molecule type" value="Genomic_DNA"/>
</dbReference>
<dbReference type="GO" id="GO:0043041">
    <property type="term" value="P:amino acid activation for nonribosomal peptide biosynthetic process"/>
    <property type="evidence" value="ECO:0007669"/>
    <property type="project" value="TreeGrafter"/>
</dbReference>
<dbReference type="FunFam" id="1.10.1200.10:FF:000005">
    <property type="entry name" value="Nonribosomal peptide synthetase 1"/>
    <property type="match status" value="1"/>
</dbReference>
<feature type="domain" description="Carrier" evidence="5">
    <location>
        <begin position="1023"/>
        <end position="1097"/>
    </location>
</feature>
<dbReference type="InterPro" id="IPR025110">
    <property type="entry name" value="AMP-bd_C"/>
</dbReference>
<dbReference type="InterPro" id="IPR036736">
    <property type="entry name" value="ACP-like_sf"/>
</dbReference>
<comment type="similarity">
    <text evidence="2">Belongs to the ATP-dependent AMP-binding enzyme family.</text>
</comment>
<gene>
    <name evidence="6" type="ORF">Cylst_6463</name>
</gene>
<dbReference type="NCBIfam" id="NF003417">
    <property type="entry name" value="PRK04813.1"/>
    <property type="match status" value="2"/>
</dbReference>
<evidence type="ECO:0000256" key="3">
    <source>
        <dbReference type="ARBA" id="ARBA00022450"/>
    </source>
</evidence>
<dbReference type="GO" id="GO:0031177">
    <property type="term" value="F:phosphopantetheine binding"/>
    <property type="evidence" value="ECO:0007669"/>
    <property type="project" value="TreeGrafter"/>
</dbReference>
<dbReference type="Pfam" id="PF00668">
    <property type="entry name" value="Condensation"/>
    <property type="match status" value="2"/>
</dbReference>
<geneLocation type="plasmid" evidence="6 7">
    <name>pCYLST.01</name>
</geneLocation>
<dbReference type="Pfam" id="PF13193">
    <property type="entry name" value="AMP-binding_C"/>
    <property type="match status" value="2"/>
</dbReference>
<dbReference type="Pfam" id="PF00550">
    <property type="entry name" value="PP-binding"/>
    <property type="match status" value="2"/>
</dbReference>
<evidence type="ECO:0000313" key="7">
    <source>
        <dbReference type="Proteomes" id="UP000010475"/>
    </source>
</evidence>
<dbReference type="CDD" id="cd05930">
    <property type="entry name" value="A_NRPS"/>
    <property type="match status" value="1"/>
</dbReference>
<keyword evidence="3" id="KW-0596">Phosphopantetheine</keyword>
<dbReference type="PANTHER" id="PTHR45527:SF14">
    <property type="entry name" value="PLIPASTATIN SYNTHASE SUBUNIT B"/>
    <property type="match status" value="1"/>
</dbReference>
<dbReference type="PROSITE" id="PS00012">
    <property type="entry name" value="PHOSPHOPANTETHEINE"/>
    <property type="match status" value="1"/>
</dbReference>
<protein>
    <submittedName>
        <fullName evidence="6">Amino acid adenylation enzyme/thioester reductase family protein</fullName>
    </submittedName>
</protein>
<dbReference type="Gene3D" id="3.30.559.30">
    <property type="entry name" value="Nonribosomal peptide synthetase, condensation domain"/>
    <property type="match status" value="2"/>
</dbReference>
<dbReference type="SUPFAM" id="SSF52777">
    <property type="entry name" value="CoA-dependent acyltransferases"/>
    <property type="match status" value="4"/>
</dbReference>
<dbReference type="InterPro" id="IPR006162">
    <property type="entry name" value="Ppantetheine_attach_site"/>
</dbReference>
<evidence type="ECO:0000313" key="6">
    <source>
        <dbReference type="EMBL" id="AFZ28249.1"/>
    </source>
</evidence>
<dbReference type="Gene3D" id="2.30.38.10">
    <property type="entry name" value="Luciferase, Domain 3"/>
    <property type="match status" value="2"/>
</dbReference>
<dbReference type="InterPro" id="IPR001242">
    <property type="entry name" value="Condensation_dom"/>
</dbReference>
<evidence type="ECO:0000256" key="1">
    <source>
        <dbReference type="ARBA" id="ARBA00001957"/>
    </source>
</evidence>
<dbReference type="KEGG" id="csg:Cylst_6463"/>
<dbReference type="InterPro" id="IPR020845">
    <property type="entry name" value="AMP-binding_CS"/>
</dbReference>
<dbReference type="FunFam" id="3.40.50.980:FF:000001">
    <property type="entry name" value="Non-ribosomal peptide synthetase"/>
    <property type="match status" value="2"/>
</dbReference>
<dbReference type="FunFam" id="3.30.300.30:FF:000010">
    <property type="entry name" value="Enterobactin synthetase component F"/>
    <property type="match status" value="2"/>
</dbReference>
<dbReference type="NCBIfam" id="TIGR01733">
    <property type="entry name" value="AA-adenyl-dom"/>
    <property type="match status" value="2"/>
</dbReference>
<dbReference type="PROSITE" id="PS50075">
    <property type="entry name" value="CARRIER"/>
    <property type="match status" value="2"/>
</dbReference>
<dbReference type="Proteomes" id="UP000010475">
    <property type="component" value="Plasmid pCYLST.01"/>
</dbReference>
<dbReference type="InterPro" id="IPR009081">
    <property type="entry name" value="PP-bd_ACP"/>
</dbReference>
<feature type="domain" description="Carrier" evidence="5">
    <location>
        <begin position="2094"/>
        <end position="2169"/>
    </location>
</feature>
<dbReference type="PATRIC" id="fig|56107.3.peg.6930"/>
<dbReference type="GO" id="GO:0005737">
    <property type="term" value="C:cytoplasm"/>
    <property type="evidence" value="ECO:0007669"/>
    <property type="project" value="TreeGrafter"/>
</dbReference>
<dbReference type="Gene3D" id="3.30.300.30">
    <property type="match status" value="2"/>
</dbReference>
<keyword evidence="4" id="KW-0597">Phosphoprotein</keyword>
<dbReference type="PROSITE" id="PS00455">
    <property type="entry name" value="AMP_BINDING"/>
    <property type="match status" value="2"/>
</dbReference>
<dbReference type="InterPro" id="IPR023213">
    <property type="entry name" value="CAT-like_dom_sf"/>
</dbReference>
<evidence type="ECO:0000256" key="4">
    <source>
        <dbReference type="ARBA" id="ARBA00022553"/>
    </source>
</evidence>
<dbReference type="InterPro" id="IPR000873">
    <property type="entry name" value="AMP-dep_synth/lig_dom"/>
</dbReference>
<dbReference type="Gene3D" id="1.10.1200.10">
    <property type="entry name" value="ACP-like"/>
    <property type="match status" value="2"/>
</dbReference>
<accession>K9X812</accession>
<dbReference type="InterPro" id="IPR010071">
    <property type="entry name" value="AA_adenyl_dom"/>
</dbReference>
<dbReference type="GO" id="GO:0044550">
    <property type="term" value="P:secondary metabolite biosynthetic process"/>
    <property type="evidence" value="ECO:0007669"/>
    <property type="project" value="UniProtKB-ARBA"/>
</dbReference>
<dbReference type="SUPFAM" id="SSF47336">
    <property type="entry name" value="ACP-like"/>
    <property type="match status" value="2"/>
</dbReference>
<dbReference type="FunFam" id="2.30.38.10:FF:000001">
    <property type="entry name" value="Non-ribosomal peptide synthetase PvdI"/>
    <property type="match status" value="2"/>
</dbReference>
<dbReference type="RefSeq" id="WP_015328296.1">
    <property type="nucleotide sequence ID" value="NC_020050.1"/>
</dbReference>
<evidence type="ECO:0000259" key="5">
    <source>
        <dbReference type="PROSITE" id="PS50075"/>
    </source>
</evidence>
<dbReference type="PANTHER" id="PTHR45527">
    <property type="entry name" value="NONRIBOSOMAL PEPTIDE SYNTHETASE"/>
    <property type="match status" value="1"/>
</dbReference>
<sequence>MNKIQKRLNNLSTEKRELLVKKLQAHKGTSLTEKANKIPSIQPASRNQPIPLSFAQQRLWLLEQLEPDSAAYNILGGVCFTGQMNVSALQQSFSEIIRRHEVLRTNFITLDGQPIQIIHPTCSFSLTIVDWQNLSVTEREISIHQLATAEAKRPFDLAKEPLVRVNLIKLEQTEYILMYCMHHIVSDGWSMGVFVQELVTFYSAFCNQQPSLRNATPTPLAELTVQYADFAVWQRHWLQGEILESHLAYWRQQLAGAPALLELPTDRPRPAVQTFRGARQSFTLASELTQALNSLSLREGATLFMTLLAAFDILLYRYTGQVDILVGSPIANRNHSGIEGLIGFFVNTLVIRTDVSGNPTFSELLGRVREVTMDAYVHQDLPFELLVDTLQPQRDLSHTPLFQVMFVLQNAPMAEMEIPGLSLSALAIDNKTAKYDLILTFENTAQGLVGSWDYNTDLFDRSTIERMTAHFQNLCSAIASKPQQKISELPVLSAAERQQLLFEWNDTQREYPKDKCIHQLFEEQVEKTPHAVAVVFEEQEFTYRQLNERANCLAHYLQTLGVGSEVLVGICVERSLEMVVGLLGILKAGGVYVPLDPNYPIERLSYMLDDAQVAILLTQDSLSSSVPSQTAWTVCLDTDWEVIEQHSQENLANSVSADNLAYVIYTSGSTGTAKGVYTAHRSVVRLLHNTNYADFNSEQVFLQLAPITFDASTLELWGSLLHGSKLVIFPSQALDLALLVQILHQHQITFLWLTAGLFHLIVEEYLDALSSVQQLLAGGDILSVAHVLQFRQRHPCCRLINGYGPTENTTFTCCYTLVEDQDIQQTIPIGKPIANTQVYILNQHMQPVPIGVAGELYVGGDGLARGYLNRPELTLEKFIPNPFSSEKSARLYKTGDLARYLPNGNIEFLGRLDEQVKIRGFRIELGEIEAVLSTHPQIQQAVVIAIADNSENKRLVAYVVSNQKTLSTNQIRDFLQQQLPAYMLPSVFVILDTLPLTPNSKVDRKALKEIDSQNSESNANFVAPHTLEEELLVQIWSEVLGVEQVGIYDNFFALGGDSLRAVQVLAKADKSGLKLSLKQIFNHQTIYDLVGVTQQSDLSPSILKTAPFSLISSEERQSLPNEIEDAYPLTRLQLGMLFHSEYAPETAVYHDVFSYYLQAPLNIQILHSAIKEIVTRHPVLRTSIAMNQFSQPLQLVHSQVSIELPVDDLSCLPLDEQESNITTWIGQEKQRSFSWDTPPLARFYIHQRSCDTFNLSFSFHHAILDGWSLATLMTELVQHYFFLLGETIPPLRTVPSLTFRDYVALEQETLQSKECQRYWHEKLADFTATKLPRLLDSQQHSSVEQVGKQAVEISPALSAQLKHFAIKVGVPLKSVLLAAHLRVMSFLSNEADITTGVVTHGRPAAEDSERVLGLFLNTIPFRMQLNGGTWVELVEQTFENEREALPFQKYPLAQLQQKVGLGQPLFKTMFNYVNFHVYQGLSGIDNLEVLGGQSFEQNNFTFASQFPVNPITGEISLNLTYDPSKFSFEQVKSISGYYLKIFEAMVTQPEEQYEQVCLLSATERQQLLMKWNDTQREYPKHKCIHQLFEEQVKRTPDAIAVIFEQQELTYRQLNDQANCLAHYLQTLGVEPEVLVGICVERSIEMVVGLLGILKAGGAYVPLDPSYPLERLSYMLADSGVEVLLTHRPLLSSLPSPTAQVVCLDSDWGTIEQHQKKNLDVGVGADNLAYVIYTSGSTGLPKGVQICHHSVVNFLNSMSYFPGLTQEDTFNAVTTISFDIAALELYLPLMVGAKVIVVPREIATDADLLLSKLFESKTTAMQATPATWQMLLAGGWSSNYPLKVFCGGEALSAQLAHQILETGSELWNLYGPTEATIWSAIYQVGANKTVARNENAPYAIGRPISNTQIYILDSHLQPVSIGVPGELYIGGDGLARGYLNRPELTQEKFIANPFSQKEGARLYKTGDLARYLDDGNIEYLGRIDNQVKIRGFRIELGEIEAVLTKHPQVQEAVVIAREDQPSDKRLVAYFVPKKQQVPTNSELRCFLREKLPNYMLPSHFVLLESLPITPNGKVNRHALPAPEGLRPDLNIAYAMPQNKLEQTIATVWQKALNLEKVGIYDNFFELGGHSLLIIQIYSQLREILQTDFPMIEFLRYPTISSLAEYFNQTNNQKTFSNQTEIQAEKLKTGKARLKQRREQIQ</sequence>
<name>K9X812_9NOST</name>
<dbReference type="CDD" id="cd12117">
    <property type="entry name" value="A_NRPS_Srf_like"/>
    <property type="match status" value="1"/>
</dbReference>
<keyword evidence="6" id="KW-0614">Plasmid</keyword>
<dbReference type="CDD" id="cd19531">
    <property type="entry name" value="LCL_NRPS-like"/>
    <property type="match status" value="1"/>
</dbReference>
<dbReference type="InterPro" id="IPR045851">
    <property type="entry name" value="AMP-bd_C_sf"/>
</dbReference>
<reference evidence="6 7" key="1">
    <citation type="submission" date="2012-06" db="EMBL/GenBank/DDBJ databases">
        <title>Noncontiguous Finished plasmid 1 of genome of Cylindrospermum stagnale PCC 7417.</title>
        <authorList>
            <consortium name="US DOE Joint Genome Institute"/>
            <person name="Gugger M."/>
            <person name="Coursin T."/>
            <person name="Rippka R."/>
            <person name="Tandeau De Marsac N."/>
            <person name="Huntemann M."/>
            <person name="Wei C.-L."/>
            <person name="Han J."/>
            <person name="Detter J.C."/>
            <person name="Han C."/>
            <person name="Tapia R."/>
            <person name="Davenport K."/>
            <person name="Daligault H."/>
            <person name="Erkkila T."/>
            <person name="Gu W."/>
            <person name="Munk A.C.C."/>
            <person name="Teshima H."/>
            <person name="Xu Y."/>
            <person name="Chain P."/>
            <person name="Chen A."/>
            <person name="Krypides N."/>
            <person name="Mavromatis K."/>
            <person name="Markowitz V."/>
            <person name="Szeto E."/>
            <person name="Ivanova N."/>
            <person name="Mikhailova N."/>
            <person name="Ovchinnikova G."/>
            <person name="Pagani I."/>
            <person name="Pati A."/>
            <person name="Goodwin L."/>
            <person name="Peters L."/>
            <person name="Pitluck S."/>
            <person name="Woyke T."/>
            <person name="Kerfeld C."/>
        </authorList>
    </citation>
    <scope>NUCLEOTIDE SEQUENCE [LARGE SCALE GENOMIC DNA]</scope>
    <source>
        <strain evidence="6 7">PCC 7417</strain>
        <plasmid evidence="7">Plasmid pCYLST.01</plasmid>
    </source>
</reference>
<proteinExistence type="inferred from homology"/>
<keyword evidence="7" id="KW-1185">Reference proteome</keyword>
<organism evidence="6 7">
    <name type="scientific">Cylindrospermum stagnale PCC 7417</name>
    <dbReference type="NCBI Taxonomy" id="56107"/>
    <lineage>
        <taxon>Bacteria</taxon>
        <taxon>Bacillati</taxon>
        <taxon>Cyanobacteriota</taxon>
        <taxon>Cyanophyceae</taxon>
        <taxon>Nostocales</taxon>
        <taxon>Nostocaceae</taxon>
        <taxon>Cylindrospermum</taxon>
    </lineage>
</organism>
<dbReference type="Pfam" id="PF00501">
    <property type="entry name" value="AMP-binding"/>
    <property type="match status" value="2"/>
</dbReference>
<dbReference type="GO" id="GO:0008610">
    <property type="term" value="P:lipid biosynthetic process"/>
    <property type="evidence" value="ECO:0007669"/>
    <property type="project" value="UniProtKB-ARBA"/>
</dbReference>
<dbReference type="FunFam" id="3.40.50.12780:FF:000012">
    <property type="entry name" value="Non-ribosomal peptide synthetase"/>
    <property type="match status" value="2"/>
</dbReference>
<dbReference type="Gene3D" id="3.40.50.980">
    <property type="match status" value="4"/>
</dbReference>